<feature type="domain" description="Smf/DprA SLOG" evidence="2">
    <location>
        <begin position="82"/>
        <end position="289"/>
    </location>
</feature>
<dbReference type="SUPFAM" id="SSF102405">
    <property type="entry name" value="MCP/YpsA-like"/>
    <property type="match status" value="1"/>
</dbReference>
<dbReference type="Gene3D" id="3.40.50.450">
    <property type="match status" value="1"/>
</dbReference>
<accession>A0A0D5NSL0</accession>
<dbReference type="PANTHER" id="PTHR43022">
    <property type="entry name" value="PROTEIN SMF"/>
    <property type="match status" value="1"/>
</dbReference>
<dbReference type="GO" id="GO:0009294">
    <property type="term" value="P:DNA-mediated transformation"/>
    <property type="evidence" value="ECO:0007669"/>
    <property type="project" value="InterPro"/>
</dbReference>
<dbReference type="HOGENOM" id="CLU_029601_1_1_9"/>
<dbReference type="InterPro" id="IPR057666">
    <property type="entry name" value="DrpA_SLOG"/>
</dbReference>
<dbReference type="InterPro" id="IPR036388">
    <property type="entry name" value="WH-like_DNA-bd_sf"/>
</dbReference>
<dbReference type="STRING" id="1126833.VN24_20790"/>
<dbReference type="Pfam" id="PF02481">
    <property type="entry name" value="DNA_processg_A"/>
    <property type="match status" value="1"/>
</dbReference>
<dbReference type="NCBIfam" id="TIGR00732">
    <property type="entry name" value="dprA"/>
    <property type="match status" value="1"/>
</dbReference>
<name>A0A0D5NSL0_9BACL</name>
<comment type="similarity">
    <text evidence="1">Belongs to the DprA/Smf family.</text>
</comment>
<dbReference type="AlphaFoldDB" id="A0A0D5NSL0"/>
<dbReference type="KEGG" id="pbj:VN24_20790"/>
<evidence type="ECO:0000259" key="3">
    <source>
        <dbReference type="Pfam" id="PF17782"/>
    </source>
</evidence>
<dbReference type="EMBL" id="CP011058">
    <property type="protein sequence ID" value="AJY77898.1"/>
    <property type="molecule type" value="Genomic_DNA"/>
</dbReference>
<dbReference type="Gene3D" id="1.10.10.10">
    <property type="entry name" value="Winged helix-like DNA-binding domain superfamily/Winged helix DNA-binding domain"/>
    <property type="match status" value="1"/>
</dbReference>
<dbReference type="PATRIC" id="fig|1126833.4.peg.4573"/>
<evidence type="ECO:0000256" key="1">
    <source>
        <dbReference type="ARBA" id="ARBA00006525"/>
    </source>
</evidence>
<evidence type="ECO:0000313" key="4">
    <source>
        <dbReference type="EMBL" id="AJY77898.1"/>
    </source>
</evidence>
<dbReference type="InterPro" id="IPR041614">
    <property type="entry name" value="DprA_WH"/>
</dbReference>
<protein>
    <submittedName>
        <fullName evidence="4">Uncharacterized protein</fullName>
    </submittedName>
</protein>
<dbReference type="PANTHER" id="PTHR43022:SF1">
    <property type="entry name" value="PROTEIN SMF"/>
    <property type="match status" value="1"/>
</dbReference>
<organism evidence="4 5">
    <name type="scientific">Paenibacillus beijingensis</name>
    <dbReference type="NCBI Taxonomy" id="1126833"/>
    <lineage>
        <taxon>Bacteria</taxon>
        <taxon>Bacillati</taxon>
        <taxon>Bacillota</taxon>
        <taxon>Bacilli</taxon>
        <taxon>Bacillales</taxon>
        <taxon>Paenibacillaceae</taxon>
        <taxon>Paenibacillus</taxon>
    </lineage>
</organism>
<reference evidence="4 5" key="1">
    <citation type="journal article" date="2015" name="J. Biotechnol.">
        <title>Complete genome sequence of Paenibacillus beijingensis 7188(T) (=DSM 24997(T)), a novel rhizobacterium from jujube garden soil.</title>
        <authorList>
            <person name="Kwak Y."/>
            <person name="Shin J.H."/>
        </authorList>
    </citation>
    <scope>NUCLEOTIDE SEQUENCE [LARGE SCALE GENOMIC DNA]</scope>
    <source>
        <strain evidence="4 5">DSM 24997</strain>
    </source>
</reference>
<sequence>MTYDALKKKLLITLHETPGIGWHTIKKAVDAELWAYERELDAASFAAVGFRKDQAAIAARRWNERAEERSEADYRQLGAVRITILDEEYPDLLKEIPQPPWVLYAMGRIELLRRPAIAVVGTRQPTAYGRHAAGQLARDLAASGLTIVSGMARGIDSRAHEAALEEEGGTIAVLGTSIETIYPRENHSLYRSLKQKGLLVSEYPLGTPSRPGMFPQRNRIIAGLSLGTLVIEAAAGSGSLITADQALDMQRDVFAVPGPINSPKSSATNGLIKQGAKLVAGSGDIMEEYRFMLGACGGTGVRKAEEALETFSKEEAEIYRLLQNSPHTADELHELSGMPFGLLHSVLINLSIKRKIEQQSGSIYMAL</sequence>
<dbReference type="Proteomes" id="UP000032633">
    <property type="component" value="Chromosome"/>
</dbReference>
<feature type="domain" description="DprA winged helix" evidence="3">
    <location>
        <begin position="304"/>
        <end position="361"/>
    </location>
</feature>
<gene>
    <name evidence="4" type="ORF">VN24_20790</name>
</gene>
<keyword evidence="5" id="KW-1185">Reference proteome</keyword>
<evidence type="ECO:0000313" key="5">
    <source>
        <dbReference type="Proteomes" id="UP000032633"/>
    </source>
</evidence>
<proteinExistence type="inferred from homology"/>
<dbReference type="InterPro" id="IPR003488">
    <property type="entry name" value="DprA"/>
</dbReference>
<dbReference type="Pfam" id="PF17782">
    <property type="entry name" value="WHD_DprA"/>
    <property type="match status" value="1"/>
</dbReference>
<reference evidence="5" key="2">
    <citation type="submission" date="2015-03" db="EMBL/GenBank/DDBJ databases">
        <title>Genome sequence of Paenibacillus beijingensis strain DSM 24997T.</title>
        <authorList>
            <person name="Kwak Y."/>
            <person name="Shin J.-H."/>
        </authorList>
    </citation>
    <scope>NUCLEOTIDE SEQUENCE [LARGE SCALE GENOMIC DNA]</scope>
    <source>
        <strain evidence="5">DSM 24997</strain>
    </source>
</reference>
<evidence type="ECO:0000259" key="2">
    <source>
        <dbReference type="Pfam" id="PF02481"/>
    </source>
</evidence>